<evidence type="ECO:0000313" key="12">
    <source>
        <dbReference type="Proteomes" id="UP000198654"/>
    </source>
</evidence>
<feature type="transmembrane region" description="Helical" evidence="9">
    <location>
        <begin position="62"/>
        <end position="84"/>
    </location>
</feature>
<comment type="similarity">
    <text evidence="8 9">Belongs to the TRAP transporter small permease family.</text>
</comment>
<keyword evidence="3" id="KW-1003">Cell membrane</keyword>
<feature type="transmembrane region" description="Helical" evidence="9">
    <location>
        <begin position="146"/>
        <end position="167"/>
    </location>
</feature>
<evidence type="ECO:0000256" key="3">
    <source>
        <dbReference type="ARBA" id="ARBA00022475"/>
    </source>
</evidence>
<keyword evidence="7 9" id="KW-0472">Membrane</keyword>
<comment type="subunit">
    <text evidence="9">The complex comprises the extracytoplasmic solute receptor protein and the two transmembrane proteins.</text>
</comment>
<dbReference type="InterPro" id="IPR055348">
    <property type="entry name" value="DctQ"/>
</dbReference>
<keyword evidence="6 9" id="KW-1133">Transmembrane helix</keyword>
<evidence type="ECO:0000256" key="6">
    <source>
        <dbReference type="ARBA" id="ARBA00022989"/>
    </source>
</evidence>
<dbReference type="STRING" id="119000.SAMN05661010_03199"/>
<keyword evidence="2 9" id="KW-0813">Transport</keyword>
<feature type="transmembrane region" description="Helical" evidence="9">
    <location>
        <begin position="26"/>
        <end position="50"/>
    </location>
</feature>
<dbReference type="RefSeq" id="WP_089730269.1">
    <property type="nucleotide sequence ID" value="NZ_FNGI01000010.1"/>
</dbReference>
<proteinExistence type="inferred from homology"/>
<gene>
    <name evidence="11" type="ORF">SAMN05661010_03199</name>
</gene>
<evidence type="ECO:0000256" key="1">
    <source>
        <dbReference type="ARBA" id="ARBA00004429"/>
    </source>
</evidence>
<dbReference type="PANTHER" id="PTHR35011">
    <property type="entry name" value="2,3-DIKETO-L-GULONATE TRAP TRANSPORTER SMALL PERMEASE PROTEIN YIAM"/>
    <property type="match status" value="1"/>
</dbReference>
<dbReference type="EMBL" id="FNGI01000010">
    <property type="protein sequence ID" value="SDM03815.1"/>
    <property type="molecule type" value="Genomic_DNA"/>
</dbReference>
<dbReference type="AlphaFoldDB" id="A0A1G9Q0G7"/>
<dbReference type="Proteomes" id="UP000198654">
    <property type="component" value="Unassembled WGS sequence"/>
</dbReference>
<reference evidence="11 12" key="1">
    <citation type="submission" date="2016-10" db="EMBL/GenBank/DDBJ databases">
        <authorList>
            <person name="de Groot N.N."/>
        </authorList>
    </citation>
    <scope>NUCLEOTIDE SEQUENCE [LARGE SCALE GENOMIC DNA]</scope>
    <source>
        <strain evidence="11 12">DSM 14789</strain>
    </source>
</reference>
<dbReference type="GO" id="GO:0005886">
    <property type="term" value="C:plasma membrane"/>
    <property type="evidence" value="ECO:0007669"/>
    <property type="project" value="UniProtKB-SubCell"/>
</dbReference>
<evidence type="ECO:0000313" key="11">
    <source>
        <dbReference type="EMBL" id="SDM03815.1"/>
    </source>
</evidence>
<keyword evidence="12" id="KW-1185">Reference proteome</keyword>
<protein>
    <recommendedName>
        <fullName evidence="9">TRAP transporter small permease protein</fullName>
    </recommendedName>
</protein>
<organism evidence="11 12">
    <name type="scientific">Modicisalibacter muralis</name>
    <dbReference type="NCBI Taxonomy" id="119000"/>
    <lineage>
        <taxon>Bacteria</taxon>
        <taxon>Pseudomonadati</taxon>
        <taxon>Pseudomonadota</taxon>
        <taxon>Gammaproteobacteria</taxon>
        <taxon>Oceanospirillales</taxon>
        <taxon>Halomonadaceae</taxon>
        <taxon>Modicisalibacter</taxon>
    </lineage>
</organism>
<accession>A0A1G9Q0G7</accession>
<dbReference type="InterPro" id="IPR007387">
    <property type="entry name" value="TRAP_DctQ"/>
</dbReference>
<name>A0A1G9Q0G7_9GAMM</name>
<evidence type="ECO:0000256" key="8">
    <source>
        <dbReference type="ARBA" id="ARBA00038436"/>
    </source>
</evidence>
<dbReference type="OrthoDB" id="2085311at2"/>
<evidence type="ECO:0000259" key="10">
    <source>
        <dbReference type="Pfam" id="PF04290"/>
    </source>
</evidence>
<sequence>MSSCPDQADGQSESKKLSNLDVLLDCLAKLCIISAGFLLVFLVAIFGWLVFGRYVLNDTPTWVEQASLVIAVYITCLGAAAGVRNNSHLSIDFIREGLSPLPREIMRYLSDAFVLVFGGFMAWQGWLMVMGNFDRPIPIIGLSESWRAAPLVICGVLMMLFSGVSIVERIFFPKREKE</sequence>
<evidence type="ECO:0000256" key="2">
    <source>
        <dbReference type="ARBA" id="ARBA00022448"/>
    </source>
</evidence>
<evidence type="ECO:0000256" key="7">
    <source>
        <dbReference type="ARBA" id="ARBA00023136"/>
    </source>
</evidence>
<dbReference type="Pfam" id="PF04290">
    <property type="entry name" value="DctQ"/>
    <property type="match status" value="1"/>
</dbReference>
<evidence type="ECO:0000256" key="5">
    <source>
        <dbReference type="ARBA" id="ARBA00022692"/>
    </source>
</evidence>
<evidence type="ECO:0000256" key="4">
    <source>
        <dbReference type="ARBA" id="ARBA00022519"/>
    </source>
</evidence>
<keyword evidence="5 9" id="KW-0812">Transmembrane</keyword>
<evidence type="ECO:0000256" key="9">
    <source>
        <dbReference type="RuleBase" id="RU369079"/>
    </source>
</evidence>
<comment type="subcellular location">
    <subcellularLocation>
        <location evidence="1 9">Cell inner membrane</location>
        <topology evidence="1 9">Multi-pass membrane protein</topology>
    </subcellularLocation>
</comment>
<keyword evidence="4 9" id="KW-0997">Cell inner membrane</keyword>
<comment type="function">
    <text evidence="9">Part of the tripartite ATP-independent periplasmic (TRAP) transport system.</text>
</comment>
<dbReference type="GO" id="GO:0022857">
    <property type="term" value="F:transmembrane transporter activity"/>
    <property type="evidence" value="ECO:0007669"/>
    <property type="project" value="UniProtKB-UniRule"/>
</dbReference>
<feature type="domain" description="Tripartite ATP-independent periplasmic transporters DctQ component" evidence="10">
    <location>
        <begin position="42"/>
        <end position="170"/>
    </location>
</feature>
<dbReference type="PANTHER" id="PTHR35011:SF11">
    <property type="entry name" value="TRAP TRANSPORTER SMALL PERMEASE PROTEIN"/>
    <property type="match status" value="1"/>
</dbReference>
<dbReference type="GO" id="GO:0015740">
    <property type="term" value="P:C4-dicarboxylate transport"/>
    <property type="evidence" value="ECO:0007669"/>
    <property type="project" value="TreeGrafter"/>
</dbReference>
<feature type="transmembrane region" description="Helical" evidence="9">
    <location>
        <begin position="105"/>
        <end position="126"/>
    </location>
</feature>